<feature type="compositionally biased region" description="Low complexity" evidence="1">
    <location>
        <begin position="153"/>
        <end position="174"/>
    </location>
</feature>
<feature type="region of interest" description="Disordered" evidence="1">
    <location>
        <begin position="1"/>
        <end position="24"/>
    </location>
</feature>
<reference evidence="2 3" key="1">
    <citation type="submission" date="2023-07" db="EMBL/GenBank/DDBJ databases">
        <title>Sequencing the genomes of 1000 actinobacteria strains.</title>
        <authorList>
            <person name="Klenk H.-P."/>
        </authorList>
    </citation>
    <scope>NUCLEOTIDE SEQUENCE [LARGE SCALE GENOMIC DNA]</scope>
    <source>
        <strain evidence="2 3">DSM 44109</strain>
    </source>
</reference>
<evidence type="ECO:0000256" key="1">
    <source>
        <dbReference type="SAM" id="MobiDB-lite"/>
    </source>
</evidence>
<dbReference type="Proteomes" id="UP001230426">
    <property type="component" value="Unassembled WGS sequence"/>
</dbReference>
<comment type="caution">
    <text evidence="2">The sequence shown here is derived from an EMBL/GenBank/DDBJ whole genome shotgun (WGS) entry which is preliminary data.</text>
</comment>
<evidence type="ECO:0000313" key="3">
    <source>
        <dbReference type="Proteomes" id="UP001230426"/>
    </source>
</evidence>
<dbReference type="RefSeq" id="WP_306870811.1">
    <property type="nucleotide sequence ID" value="NZ_JAUSRB010000002.1"/>
</dbReference>
<sequence length="180" mass="18961">MTFSEISVKDADPRPAKKLSGSGSVENLGPGGIFLMAGESAENMTRVSQPATVYGGKWKVEWRLSHPPEPLVMRAVLMYPAFNTCVDSRCPTPSLGELRERLVRKGLSAEEAAIVTTPPGEGNSSGTATLGPGGNGDLESPDPKTSTSETVIPLTPTPRTESPETVTPETSAPEIEVPET</sequence>
<keyword evidence="3" id="KW-1185">Reference proteome</keyword>
<feature type="region of interest" description="Disordered" evidence="1">
    <location>
        <begin position="113"/>
        <end position="180"/>
    </location>
</feature>
<proteinExistence type="predicted"/>
<accession>A0ABT9RGH6</accession>
<organism evidence="2 3">
    <name type="scientific">Streptosporangium brasiliense</name>
    <dbReference type="NCBI Taxonomy" id="47480"/>
    <lineage>
        <taxon>Bacteria</taxon>
        <taxon>Bacillati</taxon>
        <taxon>Actinomycetota</taxon>
        <taxon>Actinomycetes</taxon>
        <taxon>Streptosporangiales</taxon>
        <taxon>Streptosporangiaceae</taxon>
        <taxon>Streptosporangium</taxon>
    </lineage>
</organism>
<name>A0ABT9RGH6_9ACTN</name>
<gene>
    <name evidence="2" type="ORF">J2S55_007474</name>
</gene>
<protein>
    <submittedName>
        <fullName evidence="2">Uncharacterized protein</fullName>
    </submittedName>
</protein>
<dbReference type="EMBL" id="JAUSRB010000002">
    <property type="protein sequence ID" value="MDP9868208.1"/>
    <property type="molecule type" value="Genomic_DNA"/>
</dbReference>
<evidence type="ECO:0000313" key="2">
    <source>
        <dbReference type="EMBL" id="MDP9868208.1"/>
    </source>
</evidence>